<evidence type="ECO:0000313" key="5">
    <source>
        <dbReference type="EMBL" id="RRI05935.1"/>
    </source>
</evidence>
<gene>
    <name evidence="5" type="ORF">EH240_05225</name>
</gene>
<proteinExistence type="inferred from homology"/>
<evidence type="ECO:0000256" key="2">
    <source>
        <dbReference type="SAM" id="Coils"/>
    </source>
</evidence>
<feature type="coiled-coil region" evidence="2">
    <location>
        <begin position="112"/>
        <end position="146"/>
    </location>
</feature>
<dbReference type="GO" id="GO:1990281">
    <property type="term" value="C:efflux pump complex"/>
    <property type="evidence" value="ECO:0007669"/>
    <property type="project" value="TreeGrafter"/>
</dbReference>
<dbReference type="GO" id="GO:0015562">
    <property type="term" value="F:efflux transmembrane transporter activity"/>
    <property type="evidence" value="ECO:0007669"/>
    <property type="project" value="TreeGrafter"/>
</dbReference>
<dbReference type="NCBIfam" id="TIGR01730">
    <property type="entry name" value="RND_mfp"/>
    <property type="match status" value="1"/>
</dbReference>
<feature type="transmembrane region" description="Helical" evidence="3">
    <location>
        <begin position="7"/>
        <end position="25"/>
    </location>
</feature>
<keyword evidence="3" id="KW-0812">Transmembrane</keyword>
<keyword evidence="2" id="KW-0175">Coiled coil</keyword>
<dbReference type="PANTHER" id="PTHR30469">
    <property type="entry name" value="MULTIDRUG RESISTANCE PROTEIN MDTA"/>
    <property type="match status" value="1"/>
</dbReference>
<dbReference type="Gene3D" id="2.40.420.20">
    <property type="match status" value="1"/>
</dbReference>
<dbReference type="Gene3D" id="2.40.30.170">
    <property type="match status" value="1"/>
</dbReference>
<keyword evidence="3" id="KW-1133">Transmembrane helix</keyword>
<dbReference type="Gene3D" id="1.10.287.470">
    <property type="entry name" value="Helix hairpin bin"/>
    <property type="match status" value="1"/>
</dbReference>
<feature type="domain" description="CusB-like beta-barrel" evidence="4">
    <location>
        <begin position="188"/>
        <end position="259"/>
    </location>
</feature>
<evidence type="ECO:0000256" key="1">
    <source>
        <dbReference type="ARBA" id="ARBA00009477"/>
    </source>
</evidence>
<dbReference type="AlphaFoldDB" id="A0A3P3G4Z7"/>
<organism evidence="5 6">
    <name type="scientific">Mesorhizobium tamadayense</name>
    <dbReference type="NCBI Taxonomy" id="425306"/>
    <lineage>
        <taxon>Bacteria</taxon>
        <taxon>Pseudomonadati</taxon>
        <taxon>Pseudomonadota</taxon>
        <taxon>Alphaproteobacteria</taxon>
        <taxon>Hyphomicrobiales</taxon>
        <taxon>Phyllobacteriaceae</taxon>
        <taxon>Mesorhizobium</taxon>
    </lineage>
</organism>
<evidence type="ECO:0000313" key="6">
    <source>
        <dbReference type="Proteomes" id="UP000273786"/>
    </source>
</evidence>
<dbReference type="OrthoDB" id="9806939at2"/>
<dbReference type="Proteomes" id="UP000273786">
    <property type="component" value="Unassembled WGS sequence"/>
</dbReference>
<evidence type="ECO:0000259" key="4">
    <source>
        <dbReference type="Pfam" id="PF25954"/>
    </source>
</evidence>
<protein>
    <submittedName>
        <fullName evidence="5">Efflux RND transporter periplasmic adaptor subunit</fullName>
    </submittedName>
</protein>
<dbReference type="RefSeq" id="WP_124996344.1">
    <property type="nucleotide sequence ID" value="NZ_RQXT01000004.1"/>
</dbReference>
<keyword evidence="3" id="KW-0472">Membrane</keyword>
<sequence length="336" mass="36217">MRLTRYAIAVAIVAAVAGIGAWYAWRPVTVSVVSPSRGDAAEIVYASGTIEPKTWAKVAPVVRERIVEQCNCEGSRVAKGDVLARLDDSEARAALGELQARQALSQQEFQRLSVLAERNAASRQQLEQAESELAQTEAQVAAQKARLDTYILRAPSAGQVLRLDGEVGEVAELGTVLAWVGEPKPLLVVADVNEEDIPRIEVGQRALLRSDAFPGRDLEARVDSITPKGDPVTKTYRVRFRLPDDTPLRIGMSTDVNVVTRVAKNALLVPSAATQGNGVFVVEGDRARRREIRTGIRGVKGIEVLSGIDDKVRVISPYPADLTDGARLKVVAAAEG</sequence>
<evidence type="ECO:0000256" key="3">
    <source>
        <dbReference type="SAM" id="Phobius"/>
    </source>
</evidence>
<dbReference type="SUPFAM" id="SSF111369">
    <property type="entry name" value="HlyD-like secretion proteins"/>
    <property type="match status" value="1"/>
</dbReference>
<name>A0A3P3G4Z7_9HYPH</name>
<dbReference type="Pfam" id="PF25954">
    <property type="entry name" value="Beta-barrel_RND_2"/>
    <property type="match status" value="1"/>
</dbReference>
<keyword evidence="6" id="KW-1185">Reference proteome</keyword>
<dbReference type="InterPro" id="IPR058792">
    <property type="entry name" value="Beta-barrel_RND_2"/>
</dbReference>
<reference evidence="5 6" key="1">
    <citation type="submission" date="2018-11" db="EMBL/GenBank/DDBJ databases">
        <title>the genome of Mesorhizobium tamadayense DSM 28320.</title>
        <authorList>
            <person name="Gao J."/>
        </authorList>
    </citation>
    <scope>NUCLEOTIDE SEQUENCE [LARGE SCALE GENOMIC DNA]</scope>
    <source>
        <strain evidence="5 6">DSM 28320</strain>
    </source>
</reference>
<accession>A0A3P3G4Z7</accession>
<dbReference type="EMBL" id="RQXT01000004">
    <property type="protein sequence ID" value="RRI05935.1"/>
    <property type="molecule type" value="Genomic_DNA"/>
</dbReference>
<comment type="similarity">
    <text evidence="1">Belongs to the membrane fusion protein (MFP) (TC 8.A.1) family.</text>
</comment>
<comment type="caution">
    <text evidence="5">The sequence shown here is derived from an EMBL/GenBank/DDBJ whole genome shotgun (WGS) entry which is preliminary data.</text>
</comment>
<dbReference type="InterPro" id="IPR006143">
    <property type="entry name" value="RND_pump_MFP"/>
</dbReference>